<dbReference type="GO" id="GO:0006357">
    <property type="term" value="P:regulation of transcription by RNA polymerase II"/>
    <property type="evidence" value="ECO:0007669"/>
    <property type="project" value="TreeGrafter"/>
</dbReference>
<evidence type="ECO:0000256" key="2">
    <source>
        <dbReference type="ARBA" id="ARBA00010222"/>
    </source>
</evidence>
<dbReference type="PANTHER" id="PTHR12691">
    <property type="entry name" value="MEDIATOR OF RNA POLYMERASE II TRANSCRIPTION SUBUNIT 23"/>
    <property type="match status" value="1"/>
</dbReference>
<dbReference type="GO" id="GO:0005667">
    <property type="term" value="C:transcription regulator complex"/>
    <property type="evidence" value="ECO:0007669"/>
    <property type="project" value="TreeGrafter"/>
</dbReference>
<keyword evidence="8" id="KW-1185">Reference proteome</keyword>
<dbReference type="OMA" id="STNIETH"/>
<keyword evidence="3" id="KW-0805">Transcription regulation</keyword>
<evidence type="ECO:0000256" key="4">
    <source>
        <dbReference type="ARBA" id="ARBA00023163"/>
    </source>
</evidence>
<proteinExistence type="inferred from homology"/>
<dbReference type="GO" id="GO:0010628">
    <property type="term" value="P:positive regulation of gene expression"/>
    <property type="evidence" value="ECO:0007669"/>
    <property type="project" value="TreeGrafter"/>
</dbReference>
<sequence>MESLRTVITRLFADCHDNVPMNTHTFESHNQAYQGLFSRKSPKRRRFHLLHPEIRQDPALYDHSMIPVPLHTSHLDYDALVNDFMRATQYGNITEPLKVILLKYREPPFLLSKTIRLLKFLHQLLCLVPITPVTMTTGHKPFPLGLVLEDLTLTLSLRTLPPLQQQQGRNDVAVYSSWILTLQFMLSCLRNNSPQYLYNAGVTTPVILGTIKHVLLELTRLNSNSSTGPNQPHKVLQQTCFDTGKELLELFLVRPDPDALSTTPIGSISYYDVIYSFPELYGHFLNTAPTTTTSSSSSSASSPQPSITHPSIWKMTLRYMILSIQQDPRLLDRIPTVIAINVIKHILREINTLPPNLDTLQAQCLNKGKELINLLLIGPSGDGVGVVEYYDIILALPDVYGHFLHGTFAQSVHWTMEKFVNELGKRRRHLAFLMMPPDASWPLISQLSRRHEFNDLTTRTSYHMFEGDLIEFVKEGNSTNIETHFRDMLFQRASMDEFRQLAMSLTQTGLDTTLIRKAMVSKVRDVIQCIQHYSSSEKRDMTEEDRTPFNLTSANQVRGEDIKMVIPNNINIWELMTETADQLYSFVAADFFSYEDILHDFYKLIYNDDNEPYPAGTKNHINKDNALVWLLLQLFYIDRVSTNVIEKDFEKDERLFEKLVKLYNEDQMMTKDGFSLRDLSLQCAINYKKDHIKDVTNIKQRHPGVAASLRYAGLCYQIQTYFSNHYHSNVPTNSTLFQNMNLQEMTVVGLECQLRQDIVPYALYVYLVPTKLDIGTLGHPAATFVKGGSLSYKLLDLLSINAKHRLLQVIYKMMLDSELGPRYQANAPTTPSTSIIPSPPPPQQKNTAASPTITCVPPYVLDVVYKLLYSAPCSAELMIKEIFDKLRRCDKLIKLKRHDPNPSAMQTNASDTPLPDQTMRWMHTVLQLINYRFIRLLKYSPLSAGMFHYVRYSISYLEHRQVYQVLESFVLNTTRSQVDVKLLRSLDDPNRDKPVWFAESEKLARAMVYHIARLIKTRGQADIKTEQIHRVLAHLYEYQLQWSPETLKYFPPVVQAFYKASESAMDSTDSASSKAARVRPAVAMATIHPFVSSNQAFISFIQQGVTENERGLLQYFSTLEHQPLILPSLWLFAVMRSSAEVFHMPSIRKLLLVIPPSRMATCVIDFIDFVLSMDYAASPIRLAFKLLDTMIWKHQWVNLNDVLLALTNGNSRGERANRSFEFIRHLLVDAPEFSQRVAKWDSLQFSPRSWTEEDSHDKLMAYHQAYPEYYEFQAFTEGNSTTPLSPPLQTPMPTYHTNLIVDFVTCMESILAHLIEHEHQHALLAELLDKYGHLFRYHQYPLSFVCNTLLYYHEAPTLRDHPLIVKRIARLLDFDQYDIAPEAVAYATDDTVNASAFDSTYFDRTIYKLSGNVNPQKCAPRTKHNLPERHFREIGSPAIEGISTAILEIMLTPNAPETVIRSILDLTLLRESHYVGVSAMTIHAVGLLISSLPPEAFLRPVFEELNRIIMMDPSLLEVSEPCRLIRCSVPKRANGKYVMSQSLPDLTTTAVLKDSMSARFRKAMMFPYIFNDYTFNLHNYSTNVPNTFLTLFHSILHYSSLDGFTLFLDYLRSLRLSGKLQTDVQLLYVCFLLGPALHRIEKLETTDAEFMIELMHIVKQVTAHMDMKDGWVTQALEQVFDFLHHIRARFVKSPELTTQLRNIIKTMNPPISQRLLRLVM</sequence>
<dbReference type="STRING" id="4829.A0A168MHR9"/>
<evidence type="ECO:0000313" key="7">
    <source>
        <dbReference type="EMBL" id="SAL98531.1"/>
    </source>
</evidence>
<keyword evidence="4" id="KW-0804">Transcription</keyword>
<organism evidence="7">
    <name type="scientific">Absidia glauca</name>
    <name type="common">Pin mould</name>
    <dbReference type="NCBI Taxonomy" id="4829"/>
    <lineage>
        <taxon>Eukaryota</taxon>
        <taxon>Fungi</taxon>
        <taxon>Fungi incertae sedis</taxon>
        <taxon>Mucoromycota</taxon>
        <taxon>Mucoromycotina</taxon>
        <taxon>Mucoromycetes</taxon>
        <taxon>Mucorales</taxon>
        <taxon>Cunninghamellaceae</taxon>
        <taxon>Absidia</taxon>
    </lineage>
</organism>
<comment type="similarity">
    <text evidence="2">Belongs to the Mediator complex subunit 23 family.</text>
</comment>
<dbReference type="InterPro" id="IPR021629">
    <property type="entry name" value="Mediator_Med23"/>
</dbReference>
<accession>A0A168MHR9</accession>
<evidence type="ECO:0000256" key="3">
    <source>
        <dbReference type="ARBA" id="ARBA00023015"/>
    </source>
</evidence>
<evidence type="ECO:0000256" key="6">
    <source>
        <dbReference type="SAM" id="MobiDB-lite"/>
    </source>
</evidence>
<dbReference type="InParanoid" id="A0A168MHR9"/>
<keyword evidence="5" id="KW-0539">Nucleus</keyword>
<gene>
    <name evidence="7" type="primary">ABSGL_04080.1 scaffold 5027</name>
</gene>
<evidence type="ECO:0008006" key="9">
    <source>
        <dbReference type="Google" id="ProtNLM"/>
    </source>
</evidence>
<evidence type="ECO:0000256" key="5">
    <source>
        <dbReference type="ARBA" id="ARBA00023242"/>
    </source>
</evidence>
<dbReference type="EMBL" id="LT552199">
    <property type="protein sequence ID" value="SAL98531.1"/>
    <property type="molecule type" value="Genomic_DNA"/>
</dbReference>
<dbReference type="Pfam" id="PF11573">
    <property type="entry name" value="Med23"/>
    <property type="match status" value="2"/>
</dbReference>
<evidence type="ECO:0000256" key="1">
    <source>
        <dbReference type="ARBA" id="ARBA00004123"/>
    </source>
</evidence>
<feature type="region of interest" description="Disordered" evidence="6">
    <location>
        <begin position="822"/>
        <end position="849"/>
    </location>
</feature>
<dbReference type="Proteomes" id="UP000078561">
    <property type="component" value="Unassembled WGS sequence"/>
</dbReference>
<evidence type="ECO:0000313" key="8">
    <source>
        <dbReference type="Proteomes" id="UP000078561"/>
    </source>
</evidence>
<protein>
    <recommendedName>
        <fullName evidence="9">Mediator of RNA polymerase II transcription subunit 23</fullName>
    </recommendedName>
</protein>
<comment type="subcellular location">
    <subcellularLocation>
        <location evidence="1">Nucleus</location>
    </subcellularLocation>
</comment>
<dbReference type="GO" id="GO:0016592">
    <property type="term" value="C:mediator complex"/>
    <property type="evidence" value="ECO:0007669"/>
    <property type="project" value="TreeGrafter"/>
</dbReference>
<dbReference type="PANTHER" id="PTHR12691:SF10">
    <property type="entry name" value="MEDIATOR OF RNA POLYMERASE II TRANSCRIPTION SUBUNIT 23"/>
    <property type="match status" value="1"/>
</dbReference>
<name>A0A168MHR9_ABSGL</name>
<reference evidence="7" key="1">
    <citation type="submission" date="2016-04" db="EMBL/GenBank/DDBJ databases">
        <authorList>
            <person name="Evans L.H."/>
            <person name="Alamgir A."/>
            <person name="Owens N."/>
            <person name="Weber N.D."/>
            <person name="Virtaneva K."/>
            <person name="Barbian K."/>
            <person name="Babar A."/>
            <person name="Rosenke K."/>
        </authorList>
    </citation>
    <scope>NUCLEOTIDE SEQUENCE [LARGE SCALE GENOMIC DNA]</scope>
    <source>
        <strain evidence="7">CBS 101.48</strain>
    </source>
</reference>
<dbReference type="OrthoDB" id="9982951at2759"/>